<gene>
    <name evidence="2" type="ORF">T4D_7049</name>
</gene>
<keyword evidence="3" id="KW-1185">Reference proteome</keyword>
<feature type="transmembrane region" description="Helical" evidence="1">
    <location>
        <begin position="195"/>
        <end position="215"/>
    </location>
</feature>
<keyword evidence="1" id="KW-0812">Transmembrane</keyword>
<keyword evidence="1" id="KW-0472">Membrane</keyword>
<proteinExistence type="predicted"/>
<dbReference type="OrthoDB" id="10561508at2759"/>
<dbReference type="AlphaFoldDB" id="A0A0V1FBJ6"/>
<dbReference type="Proteomes" id="UP000054995">
    <property type="component" value="Unassembled WGS sequence"/>
</dbReference>
<reference evidence="2 3" key="1">
    <citation type="submission" date="2015-01" db="EMBL/GenBank/DDBJ databases">
        <title>Evolution of Trichinella species and genotypes.</title>
        <authorList>
            <person name="Korhonen P.K."/>
            <person name="Edoardo P."/>
            <person name="Giuseppe L.R."/>
            <person name="Gasser R.B."/>
        </authorList>
    </citation>
    <scope>NUCLEOTIDE SEQUENCE [LARGE SCALE GENOMIC DNA]</scope>
    <source>
        <strain evidence="2">ISS470</strain>
    </source>
</reference>
<evidence type="ECO:0000313" key="2">
    <source>
        <dbReference type="EMBL" id="KRY82595.1"/>
    </source>
</evidence>
<keyword evidence="1" id="KW-1133">Transmembrane helix</keyword>
<protein>
    <submittedName>
        <fullName evidence="2">Uncharacterized protein</fullName>
    </submittedName>
</protein>
<evidence type="ECO:0000256" key="1">
    <source>
        <dbReference type="SAM" id="Phobius"/>
    </source>
</evidence>
<evidence type="ECO:0000313" key="3">
    <source>
        <dbReference type="Proteomes" id="UP000054995"/>
    </source>
</evidence>
<accession>A0A0V1FBJ6</accession>
<name>A0A0V1FBJ6_TRIPS</name>
<sequence length="300" mass="32619">MRKHHHNSGVFKPTACKHSFGLNDCVVDDPAAVSTIVSIRGPPHPPPSLELVVFTVRLYDCVEPVLLHKMQVGAGLCTDVDAKNKSRNAFLTPGQGCCAQLTGPGDPDDGYVPSRRQPCNIILLFDRGSSTCCVHHPDATHPAHCAPDRQSLVLAYCIIDAALLDQMDLNLNLILSLLFLDLLLFPLFICDPVVTFQFAFPSATCVAGFLSTVHSRRWFRLRRRRDDAQHCVMGKSGGEALILGGIVFLRNSLPQAAHVLFCQVELSLIGCPTLTCSVRGQREQSHSISSGAVLESSNAL</sequence>
<dbReference type="EMBL" id="JYDT01000168">
    <property type="protein sequence ID" value="KRY82595.1"/>
    <property type="molecule type" value="Genomic_DNA"/>
</dbReference>
<comment type="caution">
    <text evidence="2">The sequence shown here is derived from an EMBL/GenBank/DDBJ whole genome shotgun (WGS) entry which is preliminary data.</text>
</comment>
<feature type="transmembrane region" description="Helical" evidence="1">
    <location>
        <begin position="169"/>
        <end position="189"/>
    </location>
</feature>
<organism evidence="2 3">
    <name type="scientific">Trichinella pseudospiralis</name>
    <name type="common">Parasitic roundworm</name>
    <dbReference type="NCBI Taxonomy" id="6337"/>
    <lineage>
        <taxon>Eukaryota</taxon>
        <taxon>Metazoa</taxon>
        <taxon>Ecdysozoa</taxon>
        <taxon>Nematoda</taxon>
        <taxon>Enoplea</taxon>
        <taxon>Dorylaimia</taxon>
        <taxon>Trichinellida</taxon>
        <taxon>Trichinellidae</taxon>
        <taxon>Trichinella</taxon>
    </lineage>
</organism>